<evidence type="ECO:0000256" key="2">
    <source>
        <dbReference type="ARBA" id="ARBA00001946"/>
    </source>
</evidence>
<dbReference type="AlphaFoldDB" id="A0AA41Y677"/>
<dbReference type="SUPFAM" id="SSF55811">
    <property type="entry name" value="Nudix"/>
    <property type="match status" value="1"/>
</dbReference>
<dbReference type="RefSeq" id="WP_282591200.1">
    <property type="nucleotide sequence ID" value="NZ_JAPAAF010000007.1"/>
</dbReference>
<evidence type="ECO:0000259" key="8">
    <source>
        <dbReference type="PROSITE" id="PS51462"/>
    </source>
</evidence>
<evidence type="ECO:0000313" key="9">
    <source>
        <dbReference type="EMBL" id="MCW0482595.1"/>
    </source>
</evidence>
<keyword evidence="10" id="KW-1185">Reference proteome</keyword>
<dbReference type="InterPro" id="IPR020476">
    <property type="entry name" value="Nudix_hydrolase"/>
</dbReference>
<organism evidence="9 10">
    <name type="scientific">Gaoshiqia sediminis</name>
    <dbReference type="NCBI Taxonomy" id="2986998"/>
    <lineage>
        <taxon>Bacteria</taxon>
        <taxon>Pseudomonadati</taxon>
        <taxon>Bacteroidota</taxon>
        <taxon>Bacteroidia</taxon>
        <taxon>Marinilabiliales</taxon>
        <taxon>Prolixibacteraceae</taxon>
        <taxon>Gaoshiqia</taxon>
    </lineage>
</organism>
<keyword evidence="3" id="KW-0479">Metal-binding</keyword>
<dbReference type="InterPro" id="IPR015797">
    <property type="entry name" value="NUDIX_hydrolase-like_dom_sf"/>
</dbReference>
<comment type="similarity">
    <text evidence="7">Belongs to the Nudix hydrolase family.</text>
</comment>
<name>A0AA41Y677_9BACT</name>
<proteinExistence type="inferred from homology"/>
<feature type="domain" description="Nudix hydrolase" evidence="8">
    <location>
        <begin position="43"/>
        <end position="182"/>
    </location>
</feature>
<reference evidence="9" key="1">
    <citation type="submission" date="2022-10" db="EMBL/GenBank/DDBJ databases">
        <title>Gaoshiqiia sediminis gen. nov., sp. nov., isolated from coastal sediment.</title>
        <authorList>
            <person name="Yu W.X."/>
            <person name="Mu D.S."/>
            <person name="Du J.Z."/>
            <person name="Liang Y.Q."/>
        </authorList>
    </citation>
    <scope>NUCLEOTIDE SEQUENCE</scope>
    <source>
        <strain evidence="9">A06</strain>
    </source>
</reference>
<dbReference type="Pfam" id="PF00293">
    <property type="entry name" value="NUDIX"/>
    <property type="match status" value="1"/>
</dbReference>
<dbReference type="InterPro" id="IPR000086">
    <property type="entry name" value="NUDIX_hydrolase_dom"/>
</dbReference>
<evidence type="ECO:0000256" key="4">
    <source>
        <dbReference type="ARBA" id="ARBA00022801"/>
    </source>
</evidence>
<dbReference type="InterPro" id="IPR020084">
    <property type="entry name" value="NUDIX_hydrolase_CS"/>
</dbReference>
<dbReference type="Gene3D" id="3.90.79.10">
    <property type="entry name" value="Nucleoside Triphosphate Pyrophosphohydrolase"/>
    <property type="match status" value="1"/>
</dbReference>
<dbReference type="InterPro" id="IPR045121">
    <property type="entry name" value="CoAse"/>
</dbReference>
<gene>
    <name evidence="9" type="ORF">N2K84_07645</name>
</gene>
<dbReference type="PANTHER" id="PTHR12992:SF11">
    <property type="entry name" value="MITOCHONDRIAL COENZYME A DIPHOSPHATASE NUDT8"/>
    <property type="match status" value="1"/>
</dbReference>
<dbReference type="GO" id="GO:0010945">
    <property type="term" value="F:coenzyme A diphosphatase activity"/>
    <property type="evidence" value="ECO:0007669"/>
    <property type="project" value="InterPro"/>
</dbReference>
<comment type="cofactor">
    <cofactor evidence="1">
        <name>Mn(2+)</name>
        <dbReference type="ChEBI" id="CHEBI:29035"/>
    </cofactor>
</comment>
<comment type="cofactor">
    <cofactor evidence="2">
        <name>Mg(2+)</name>
        <dbReference type="ChEBI" id="CHEBI:18420"/>
    </cofactor>
</comment>
<dbReference type="Proteomes" id="UP001163821">
    <property type="component" value="Unassembled WGS sequence"/>
</dbReference>
<evidence type="ECO:0000256" key="6">
    <source>
        <dbReference type="ARBA" id="ARBA00023211"/>
    </source>
</evidence>
<evidence type="ECO:0000256" key="3">
    <source>
        <dbReference type="ARBA" id="ARBA00022723"/>
    </source>
</evidence>
<dbReference type="PRINTS" id="PR00502">
    <property type="entry name" value="NUDIXFAMILY"/>
</dbReference>
<dbReference type="EMBL" id="JAPAAF010000007">
    <property type="protein sequence ID" value="MCW0482595.1"/>
    <property type="molecule type" value="Genomic_DNA"/>
</dbReference>
<dbReference type="PROSITE" id="PS51462">
    <property type="entry name" value="NUDIX"/>
    <property type="match status" value="1"/>
</dbReference>
<keyword evidence="6" id="KW-0464">Manganese</keyword>
<accession>A0AA41Y677</accession>
<evidence type="ECO:0000256" key="1">
    <source>
        <dbReference type="ARBA" id="ARBA00001936"/>
    </source>
</evidence>
<evidence type="ECO:0000256" key="5">
    <source>
        <dbReference type="ARBA" id="ARBA00022842"/>
    </source>
</evidence>
<keyword evidence="4 7" id="KW-0378">Hydrolase</keyword>
<evidence type="ECO:0000256" key="7">
    <source>
        <dbReference type="RuleBase" id="RU003476"/>
    </source>
</evidence>
<evidence type="ECO:0000313" key="10">
    <source>
        <dbReference type="Proteomes" id="UP001163821"/>
    </source>
</evidence>
<dbReference type="PANTHER" id="PTHR12992">
    <property type="entry name" value="NUDIX HYDROLASE"/>
    <property type="match status" value="1"/>
</dbReference>
<dbReference type="CDD" id="cd03426">
    <property type="entry name" value="NUDIX_CoAse_Nudt7"/>
    <property type="match status" value="1"/>
</dbReference>
<comment type="caution">
    <text evidence="9">The sequence shown here is derived from an EMBL/GenBank/DDBJ whole genome shotgun (WGS) entry which is preliminary data.</text>
</comment>
<keyword evidence="5" id="KW-0460">Magnesium</keyword>
<dbReference type="PROSITE" id="PS00893">
    <property type="entry name" value="NUDIX_BOX"/>
    <property type="match status" value="1"/>
</dbReference>
<protein>
    <submittedName>
        <fullName evidence="9">CoA pyrophosphatase</fullName>
    </submittedName>
</protein>
<dbReference type="GO" id="GO:0046872">
    <property type="term" value="F:metal ion binding"/>
    <property type="evidence" value="ECO:0007669"/>
    <property type="project" value="UniProtKB-KW"/>
</dbReference>
<sequence length="213" mass="24508">MHNFSPEHIARLLKNDLPGKRSHLKMMPPGRELTVRHQDMDLLKYSSVLLLLFPWKDEIYTCLTKRAAAMKNHPGQISLPGGRIEEGESPEVTALRETREEVGVSPLDVRLLGRLSELYVQVSRFTIFPYVGWLDKKPDFVLNEAEAEKLILFPIQQFHRQREVRITRLDTFSGPLDVPYYPFDGEVIWGATAMILTEFLDLLGQPRLVPTSR</sequence>